<dbReference type="PANTHER" id="PTHR16275:SF8">
    <property type="entry name" value="COILED-COIL DOMAIN-CONTAINING PROTEIN 40"/>
    <property type="match status" value="1"/>
</dbReference>
<keyword evidence="1" id="KW-0175">Coiled coil</keyword>
<accession>A0A8K0NX23</accession>
<dbReference type="GO" id="GO:0005737">
    <property type="term" value="C:cytoplasm"/>
    <property type="evidence" value="ECO:0007669"/>
    <property type="project" value="TreeGrafter"/>
</dbReference>
<organism evidence="2 3">
    <name type="scientific">Ladona fulva</name>
    <name type="common">Scarce chaser dragonfly</name>
    <name type="synonym">Libellula fulva</name>
    <dbReference type="NCBI Taxonomy" id="123851"/>
    <lineage>
        <taxon>Eukaryota</taxon>
        <taxon>Metazoa</taxon>
        <taxon>Ecdysozoa</taxon>
        <taxon>Arthropoda</taxon>
        <taxon>Hexapoda</taxon>
        <taxon>Insecta</taxon>
        <taxon>Pterygota</taxon>
        <taxon>Palaeoptera</taxon>
        <taxon>Odonata</taxon>
        <taxon>Epiprocta</taxon>
        <taxon>Anisoptera</taxon>
        <taxon>Libelluloidea</taxon>
        <taxon>Libellulidae</taxon>
        <taxon>Ladona</taxon>
    </lineage>
</organism>
<dbReference type="Proteomes" id="UP000792457">
    <property type="component" value="Unassembled WGS sequence"/>
</dbReference>
<feature type="coiled-coil region" evidence="1">
    <location>
        <begin position="186"/>
        <end position="267"/>
    </location>
</feature>
<evidence type="ECO:0000313" key="3">
    <source>
        <dbReference type="Proteomes" id="UP000792457"/>
    </source>
</evidence>
<evidence type="ECO:0000313" key="2">
    <source>
        <dbReference type="EMBL" id="KAG8224857.1"/>
    </source>
</evidence>
<dbReference type="PANTHER" id="PTHR16275">
    <property type="entry name" value="COILED-COIL DOMAIN-CONTAINING PROTEIN 40"/>
    <property type="match status" value="1"/>
</dbReference>
<evidence type="ECO:0000256" key="1">
    <source>
        <dbReference type="SAM" id="Coils"/>
    </source>
</evidence>
<dbReference type="InterPro" id="IPR037386">
    <property type="entry name" value="CCDC40"/>
</dbReference>
<proteinExistence type="predicted"/>
<name>A0A8K0NX23_LADFU</name>
<keyword evidence="3" id="KW-1185">Reference proteome</keyword>
<comment type="caution">
    <text evidence="2">The sequence shown here is derived from an EMBL/GenBank/DDBJ whole genome shotgun (WGS) entry which is preliminary data.</text>
</comment>
<evidence type="ECO:0008006" key="4">
    <source>
        <dbReference type="Google" id="ProtNLM"/>
    </source>
</evidence>
<feature type="coiled-coil region" evidence="1">
    <location>
        <begin position="25"/>
        <end position="98"/>
    </location>
</feature>
<dbReference type="EMBL" id="KZ308213">
    <property type="protein sequence ID" value="KAG8224857.1"/>
    <property type="molecule type" value="Genomic_DNA"/>
</dbReference>
<gene>
    <name evidence="2" type="ORF">J437_LFUL005460</name>
</gene>
<dbReference type="GO" id="GO:0035082">
    <property type="term" value="P:axoneme assembly"/>
    <property type="evidence" value="ECO:0007669"/>
    <property type="project" value="InterPro"/>
</dbReference>
<dbReference type="OrthoDB" id="188741at2759"/>
<reference evidence="2" key="1">
    <citation type="submission" date="2013-04" db="EMBL/GenBank/DDBJ databases">
        <authorList>
            <person name="Qu J."/>
            <person name="Murali S.C."/>
            <person name="Bandaranaike D."/>
            <person name="Bellair M."/>
            <person name="Blankenburg K."/>
            <person name="Chao H."/>
            <person name="Dinh H."/>
            <person name="Doddapaneni H."/>
            <person name="Downs B."/>
            <person name="Dugan-Rocha S."/>
            <person name="Elkadiri S."/>
            <person name="Gnanaolivu R.D."/>
            <person name="Hernandez B."/>
            <person name="Javaid M."/>
            <person name="Jayaseelan J.C."/>
            <person name="Lee S."/>
            <person name="Li M."/>
            <person name="Ming W."/>
            <person name="Munidasa M."/>
            <person name="Muniz J."/>
            <person name="Nguyen L."/>
            <person name="Ongeri F."/>
            <person name="Osuji N."/>
            <person name="Pu L.-L."/>
            <person name="Puazo M."/>
            <person name="Qu C."/>
            <person name="Quiroz J."/>
            <person name="Raj R."/>
            <person name="Weissenberger G."/>
            <person name="Xin Y."/>
            <person name="Zou X."/>
            <person name="Han Y."/>
            <person name="Richards S."/>
            <person name="Worley K."/>
            <person name="Muzny D."/>
            <person name="Gibbs R."/>
        </authorList>
    </citation>
    <scope>NUCLEOTIDE SEQUENCE</scope>
    <source>
        <strain evidence="2">Sampled in the wild</strain>
    </source>
</reference>
<reference evidence="2" key="2">
    <citation type="submission" date="2017-10" db="EMBL/GenBank/DDBJ databases">
        <title>Ladona fulva Genome sequencing and assembly.</title>
        <authorList>
            <person name="Murali S."/>
            <person name="Richards S."/>
            <person name="Bandaranaike D."/>
            <person name="Bellair M."/>
            <person name="Blankenburg K."/>
            <person name="Chao H."/>
            <person name="Dinh H."/>
            <person name="Doddapaneni H."/>
            <person name="Dugan-Rocha S."/>
            <person name="Elkadiri S."/>
            <person name="Gnanaolivu R."/>
            <person name="Hernandez B."/>
            <person name="Skinner E."/>
            <person name="Javaid M."/>
            <person name="Lee S."/>
            <person name="Li M."/>
            <person name="Ming W."/>
            <person name="Munidasa M."/>
            <person name="Muniz J."/>
            <person name="Nguyen L."/>
            <person name="Hughes D."/>
            <person name="Osuji N."/>
            <person name="Pu L.-L."/>
            <person name="Puazo M."/>
            <person name="Qu C."/>
            <person name="Quiroz J."/>
            <person name="Raj R."/>
            <person name="Weissenberger G."/>
            <person name="Xin Y."/>
            <person name="Zou X."/>
            <person name="Han Y."/>
            <person name="Worley K."/>
            <person name="Muzny D."/>
            <person name="Gibbs R."/>
        </authorList>
    </citation>
    <scope>NUCLEOTIDE SEQUENCE</scope>
    <source>
        <strain evidence="2">Sampled in the wild</strain>
    </source>
</reference>
<protein>
    <recommendedName>
        <fullName evidence="4">Coiled-coil domain-containing protein 40</fullName>
    </recommendedName>
</protein>
<dbReference type="AlphaFoldDB" id="A0A8K0NX23"/>
<sequence>MQKNLKLQNELDKALKEGEKTRKLIKNHHQKLSQLSSKLNEKKENKDTLGKNNFIAQNDFLNSLKEAESEYLKIQSTYEELILERDNIKKELLTEQRTCLSWEKKIQIVTEMRQVLDKENSKEGEICTMKGEIHRMQVRLGQLHQVQEKLASDMEKCVARREAITYSSKLREKKGSTTSSHHIQTKISLNRKIEELNRRLKIVALEIKSIENQTSNGKVNNTELQQTLNEKQEKVSHLRKAVDKVTAEIAEKRMKKLQNLEEVVKGQQLVRKYQDMKDGRYKPKLTSEATLQEEMQKQLKINSDIKEIIEKLKDEFPEQFLILSRIAASLEVKPP</sequence>